<proteinExistence type="inferred from homology"/>
<dbReference type="PANTHER" id="PTHR11545">
    <property type="entry name" value="RIBOSOMAL PROTEIN L13"/>
    <property type="match status" value="1"/>
</dbReference>
<dbReference type="SUPFAM" id="SSF52161">
    <property type="entry name" value="Ribosomal protein L13"/>
    <property type="match status" value="1"/>
</dbReference>
<evidence type="ECO:0000256" key="3">
    <source>
        <dbReference type="ARBA" id="ARBA00023274"/>
    </source>
</evidence>
<comment type="subunit">
    <text evidence="4">Part of the 50S ribosomal subunit.</text>
</comment>
<dbReference type="PIRSF" id="PIRSF002181">
    <property type="entry name" value="Ribosomal_L13"/>
    <property type="match status" value="1"/>
</dbReference>
<dbReference type="Proteomes" id="UP000178603">
    <property type="component" value="Unassembled WGS sequence"/>
</dbReference>
<accession>A0A1F8APG9</accession>
<evidence type="ECO:0000256" key="2">
    <source>
        <dbReference type="ARBA" id="ARBA00022980"/>
    </source>
</evidence>
<evidence type="ECO:0000256" key="1">
    <source>
        <dbReference type="ARBA" id="ARBA00006227"/>
    </source>
</evidence>
<evidence type="ECO:0000313" key="7">
    <source>
        <dbReference type="EMBL" id="OGM53652.1"/>
    </source>
</evidence>
<dbReference type="Pfam" id="PF00572">
    <property type="entry name" value="Ribosomal_L13"/>
    <property type="match status" value="1"/>
</dbReference>
<gene>
    <name evidence="4 6" type="primary">rplM</name>
    <name evidence="7" type="ORF">A3E44_02105</name>
</gene>
<evidence type="ECO:0000313" key="8">
    <source>
        <dbReference type="Proteomes" id="UP000178603"/>
    </source>
</evidence>
<dbReference type="Gene3D" id="3.90.1180.10">
    <property type="entry name" value="Ribosomal protein L13"/>
    <property type="match status" value="1"/>
</dbReference>
<dbReference type="PANTHER" id="PTHR11545:SF2">
    <property type="entry name" value="LARGE RIBOSOMAL SUBUNIT PROTEIN UL13M"/>
    <property type="match status" value="1"/>
</dbReference>
<comment type="caution">
    <text evidence="7">The sequence shown here is derived from an EMBL/GenBank/DDBJ whole genome shotgun (WGS) entry which is preliminary data.</text>
</comment>
<dbReference type="InterPro" id="IPR005823">
    <property type="entry name" value="Ribosomal_uL13_bac-type"/>
</dbReference>
<dbReference type="PROSITE" id="PS00783">
    <property type="entry name" value="RIBOSOMAL_L13"/>
    <property type="match status" value="1"/>
</dbReference>
<dbReference type="GO" id="GO:1990904">
    <property type="term" value="C:ribonucleoprotein complex"/>
    <property type="evidence" value="ECO:0007669"/>
    <property type="project" value="UniProtKB-KW"/>
</dbReference>
<evidence type="ECO:0000256" key="5">
    <source>
        <dbReference type="RuleBase" id="RU003877"/>
    </source>
</evidence>
<comment type="similarity">
    <text evidence="1 4 5">Belongs to the universal ribosomal protein uL13 family.</text>
</comment>
<evidence type="ECO:0000256" key="6">
    <source>
        <dbReference type="RuleBase" id="RU003878"/>
    </source>
</evidence>
<sequence>MKTHQPKVSKIKRDWHLMDAASEPLGRLASRSAYLLIGKNKKDYTPNYDMGDFVVVVNARKVKVTGKKASQKVYRSHSGYPGGFKEVTFKRLSEKKPEDIIKKAVFGMLPDNRLKKFRLKRLMVVAGSDNPFQNKFEGK</sequence>
<dbReference type="InterPro" id="IPR005822">
    <property type="entry name" value="Ribosomal_uL13"/>
</dbReference>
<dbReference type="GO" id="GO:0003729">
    <property type="term" value="F:mRNA binding"/>
    <property type="evidence" value="ECO:0007669"/>
    <property type="project" value="TreeGrafter"/>
</dbReference>
<dbReference type="CDD" id="cd00392">
    <property type="entry name" value="Ribosomal_L13"/>
    <property type="match status" value="1"/>
</dbReference>
<dbReference type="GO" id="GO:0005840">
    <property type="term" value="C:ribosome"/>
    <property type="evidence" value="ECO:0007669"/>
    <property type="project" value="UniProtKB-KW"/>
</dbReference>
<dbReference type="GO" id="GO:0017148">
    <property type="term" value="P:negative regulation of translation"/>
    <property type="evidence" value="ECO:0007669"/>
    <property type="project" value="TreeGrafter"/>
</dbReference>
<dbReference type="NCBIfam" id="TIGR01066">
    <property type="entry name" value="rplM_bact"/>
    <property type="match status" value="1"/>
</dbReference>
<dbReference type="EMBL" id="MGGW01000021">
    <property type="protein sequence ID" value="OGM53652.1"/>
    <property type="molecule type" value="Genomic_DNA"/>
</dbReference>
<dbReference type="InterPro" id="IPR023563">
    <property type="entry name" value="Ribosomal_uL13_CS"/>
</dbReference>
<dbReference type="GO" id="GO:0006412">
    <property type="term" value="P:translation"/>
    <property type="evidence" value="ECO:0007669"/>
    <property type="project" value="UniProtKB-UniRule"/>
</dbReference>
<comment type="function">
    <text evidence="4 6">This protein is one of the early assembly proteins of the 50S ribosomal subunit, although it is not seen to bind rRNA by itself. It is important during the early stages of 50S assembly.</text>
</comment>
<dbReference type="HAMAP" id="MF_01366">
    <property type="entry name" value="Ribosomal_uL13"/>
    <property type="match status" value="1"/>
</dbReference>
<evidence type="ECO:0000256" key="4">
    <source>
        <dbReference type="HAMAP-Rule" id="MF_01366"/>
    </source>
</evidence>
<organism evidence="7 8">
    <name type="scientific">Candidatus Woesebacteria bacterium RIFCSPHIGHO2_12_FULL_41_24</name>
    <dbReference type="NCBI Taxonomy" id="1802510"/>
    <lineage>
        <taxon>Bacteria</taxon>
        <taxon>Candidatus Woeseibacteriota</taxon>
    </lineage>
</organism>
<dbReference type="AlphaFoldDB" id="A0A1F8APG9"/>
<protein>
    <recommendedName>
        <fullName evidence="4">Large ribosomal subunit protein uL13</fullName>
    </recommendedName>
</protein>
<dbReference type="InterPro" id="IPR036899">
    <property type="entry name" value="Ribosomal_uL13_sf"/>
</dbReference>
<keyword evidence="2 4" id="KW-0689">Ribosomal protein</keyword>
<keyword evidence="3 4" id="KW-0687">Ribonucleoprotein</keyword>
<name>A0A1F8APG9_9BACT</name>
<dbReference type="GO" id="GO:0003735">
    <property type="term" value="F:structural constituent of ribosome"/>
    <property type="evidence" value="ECO:0007669"/>
    <property type="project" value="InterPro"/>
</dbReference>
<reference evidence="7 8" key="1">
    <citation type="journal article" date="2016" name="Nat. Commun.">
        <title>Thousands of microbial genomes shed light on interconnected biogeochemical processes in an aquifer system.</title>
        <authorList>
            <person name="Anantharaman K."/>
            <person name="Brown C.T."/>
            <person name="Hug L.A."/>
            <person name="Sharon I."/>
            <person name="Castelle C.J."/>
            <person name="Probst A.J."/>
            <person name="Thomas B.C."/>
            <person name="Singh A."/>
            <person name="Wilkins M.J."/>
            <person name="Karaoz U."/>
            <person name="Brodie E.L."/>
            <person name="Williams K.H."/>
            <person name="Hubbard S.S."/>
            <person name="Banfield J.F."/>
        </authorList>
    </citation>
    <scope>NUCLEOTIDE SEQUENCE [LARGE SCALE GENOMIC DNA]</scope>
</reference>